<dbReference type="PROSITE" id="PS50093">
    <property type="entry name" value="PKD"/>
    <property type="match status" value="1"/>
</dbReference>
<dbReference type="STRING" id="1387353.BSF38_03634"/>
<dbReference type="EMBL" id="CP019082">
    <property type="protein sequence ID" value="APW62102.1"/>
    <property type="molecule type" value="Genomic_DNA"/>
</dbReference>
<dbReference type="Proteomes" id="UP000186309">
    <property type="component" value="Chromosome"/>
</dbReference>
<feature type="domain" description="PKD" evidence="1">
    <location>
        <begin position="824"/>
        <end position="874"/>
    </location>
</feature>
<dbReference type="RefSeq" id="WP_076347926.1">
    <property type="nucleotide sequence ID" value="NZ_CP019082.1"/>
</dbReference>
<dbReference type="InterPro" id="IPR000601">
    <property type="entry name" value="PKD_dom"/>
</dbReference>
<keyword evidence="3" id="KW-1185">Reference proteome</keyword>
<dbReference type="KEGG" id="pbor:BSF38_03634"/>
<dbReference type="InterPro" id="IPR044016">
    <property type="entry name" value="Big_13"/>
</dbReference>
<evidence type="ECO:0000313" key="3">
    <source>
        <dbReference type="Proteomes" id="UP000186309"/>
    </source>
</evidence>
<dbReference type="Gene3D" id="2.60.40.10">
    <property type="entry name" value="Immunoglobulins"/>
    <property type="match status" value="2"/>
</dbReference>
<accession>A0A1U7CT45</accession>
<gene>
    <name evidence="2" type="ORF">BSF38_03634</name>
</gene>
<name>A0A1U7CT45_9BACT</name>
<dbReference type="OrthoDB" id="292122at2"/>
<proteinExistence type="predicted"/>
<dbReference type="InterPro" id="IPR013783">
    <property type="entry name" value="Ig-like_fold"/>
</dbReference>
<sequence>MSKATTQPTGPWFKRGFLNATKPIERRKRRLRDECRLRLERLEDRTMLNASIDIDAAGLLTYNTDPVNIETLKVSVSGNVYTFTSDLNIDILGNSAGLPATGDGEHTVKVTGINTLTVNIRQHGACFIESTNVATHLTSFANNGAFYLGSYVAGDGLSKLTAPLSVVAGTGAVDTRLDLYDSSSSLGAHYTVTSQSIESTRGFGGVTFSGIDRLNLYGAAITYEENSSYDVLSTPEDAVTTIVSYAQGGSSHFNVETTATTGGDTSLYLTGELGWCTYDIRSASSPIFLGGGQESAIVNLTADSTTSGIRSLVNISSLGAYNVFVDNSAGADGTNSLLTGSSQTSEVATLSHFGGEGGFLTFSTTSVRTLTYWSARGRDNSLTLDFDHGIPLPVGGTSVFNYDGGGTPNSRSDLILVGSPPTGVFPSESHAVSGGGSGSIAFPNFNNNLNTTVNYSGLAPDGLTDLPPTHNYTFNYLGAPDIPIVVGAGDGAAAPGNIQTLQISSLGASPAFFATDIANKSTVRVKSDDDSKGYITTVNYKVSAAAAGITTLILAGGNGGDQARLIQSLPGVAVRVDQGDGDDLAYVNLPGSAAAASTALDGGGGNDSLTIDARGVGLTAGNFSVGADGWTIISGATVPGAGISYAGYESVTVIIDGLPSLSPSVTSAKINAVQGQRLVDTIVGTFNTAAPGARASDFVSTINWGDGSSSAGAIVQDASNPPVFYVMGTHTYYEAPAWLTTSITVFAPASATTQFINGVPVAFTPLPATASGTAVVASAAISLVVNSFSGFENVAPDQLKYVAATFTDPGMNPAFVNPTGLYAASINWGDGSGVFPIPFSEIARNGTSNSFTITLPQHVYATPGSYVVTVSVSDGPVVVGSTAVTATATGVAHIADAPLTASPVQPVIPAASEGVLFSDQVIGSFTDLNPIPDLASYTVTIDWGDGSPQSAGRVIQPGGPGTVLQILGTHTYADSLAPGATVLVPAIFPPFENTFTGTYPLRISVRDAYGSAANLANTITVNDRPITVSGRLDPASDSGVSNSDAITNVSQPTFQGFVSEGGAKVSLYIWSRNEAGLLLPFGGGQTTTDSAGAWSFTSDTALPDGSYTVYAQAFDHLGHTTSAVITVVANLVIDTVGPKVTNLVFDNRGGRVLVTFQDSRGVNGTGVGLNFATIVDANNYRFAFIKSPVKGFKPGAPWLATGISAAPGTAVGPQTATILINGGRGMRGGRYLFTVKSVDPANLTGVQDLAGNALDGEFYSFFPSGNNHVGGNFVAELDAVHHRVYAPKTTVGTASPVTPPGARGIDRFIGRNGRQSPKAAASRRAFAVAHPLQTQILKTAKLSSLR</sequence>
<evidence type="ECO:0000313" key="2">
    <source>
        <dbReference type="EMBL" id="APW62102.1"/>
    </source>
</evidence>
<dbReference type="Pfam" id="PF19077">
    <property type="entry name" value="Big_13"/>
    <property type="match status" value="1"/>
</dbReference>
<reference evidence="3" key="1">
    <citation type="submission" date="2016-12" db="EMBL/GenBank/DDBJ databases">
        <title>Comparative genomics of four Isosphaeraceae planctomycetes: a common pool of plasmids and glycoside hydrolase genes.</title>
        <authorList>
            <person name="Ivanova A."/>
        </authorList>
    </citation>
    <scope>NUCLEOTIDE SEQUENCE [LARGE SCALE GENOMIC DNA]</scope>
    <source>
        <strain evidence="3">PX4</strain>
    </source>
</reference>
<organism evidence="2 3">
    <name type="scientific">Paludisphaera borealis</name>
    <dbReference type="NCBI Taxonomy" id="1387353"/>
    <lineage>
        <taxon>Bacteria</taxon>
        <taxon>Pseudomonadati</taxon>
        <taxon>Planctomycetota</taxon>
        <taxon>Planctomycetia</taxon>
        <taxon>Isosphaerales</taxon>
        <taxon>Isosphaeraceae</taxon>
        <taxon>Paludisphaera</taxon>
    </lineage>
</organism>
<evidence type="ECO:0000259" key="1">
    <source>
        <dbReference type="PROSITE" id="PS50093"/>
    </source>
</evidence>
<protein>
    <recommendedName>
        <fullName evidence="1">PKD domain-containing protein</fullName>
    </recommendedName>
</protein>